<dbReference type="GO" id="GO:0004565">
    <property type="term" value="F:beta-galactosidase activity"/>
    <property type="evidence" value="ECO:0007669"/>
    <property type="project" value="InterPro"/>
</dbReference>
<dbReference type="Pfam" id="PF08532">
    <property type="entry name" value="Glyco_hydro_42M"/>
    <property type="match status" value="1"/>
</dbReference>
<dbReference type="Proteomes" id="UP000639396">
    <property type="component" value="Unassembled WGS sequence"/>
</dbReference>
<proteinExistence type="predicted"/>
<reference evidence="2" key="1">
    <citation type="submission" date="2020-09" db="EMBL/GenBank/DDBJ databases">
        <title>A novel bacterium of genus Paenibacillus, isolated from South China Sea.</title>
        <authorList>
            <person name="Huang H."/>
            <person name="Mo K."/>
            <person name="Hu Y."/>
        </authorList>
    </citation>
    <scope>NUCLEOTIDE SEQUENCE</scope>
    <source>
        <strain evidence="2">IB182363</strain>
    </source>
</reference>
<evidence type="ECO:0000313" key="3">
    <source>
        <dbReference type="Proteomes" id="UP000639396"/>
    </source>
</evidence>
<organism evidence="2 3">
    <name type="scientific">Paenibacillus oceani</name>
    <dbReference type="NCBI Taxonomy" id="2772510"/>
    <lineage>
        <taxon>Bacteria</taxon>
        <taxon>Bacillati</taxon>
        <taxon>Bacillota</taxon>
        <taxon>Bacilli</taxon>
        <taxon>Bacillales</taxon>
        <taxon>Paenibacillaceae</taxon>
        <taxon>Paenibacillus</taxon>
    </lineage>
</organism>
<dbReference type="SUPFAM" id="SSF51445">
    <property type="entry name" value="(Trans)glycosidases"/>
    <property type="match status" value="1"/>
</dbReference>
<dbReference type="PANTHER" id="PTHR43405">
    <property type="entry name" value="GLYCOSYL HYDROLASE DIGH"/>
    <property type="match status" value="1"/>
</dbReference>
<dbReference type="Gene3D" id="3.40.50.880">
    <property type="match status" value="1"/>
</dbReference>
<dbReference type="InterPro" id="IPR013738">
    <property type="entry name" value="Beta_galactosidase_Trimer"/>
</dbReference>
<comment type="caution">
    <text evidence="2">The sequence shown here is derived from an EMBL/GenBank/DDBJ whole genome shotgun (WGS) entry which is preliminary data.</text>
</comment>
<dbReference type="RefSeq" id="WP_190927546.1">
    <property type="nucleotide sequence ID" value="NZ_JACXJA010000013.1"/>
</dbReference>
<evidence type="ECO:0000259" key="1">
    <source>
        <dbReference type="Pfam" id="PF08532"/>
    </source>
</evidence>
<dbReference type="SUPFAM" id="SSF52317">
    <property type="entry name" value="Class I glutamine amidotransferase-like"/>
    <property type="match status" value="1"/>
</dbReference>
<gene>
    <name evidence="2" type="ORF">IDH45_11135</name>
</gene>
<dbReference type="Gene3D" id="3.20.20.80">
    <property type="entry name" value="Glycosidases"/>
    <property type="match status" value="1"/>
</dbReference>
<dbReference type="EMBL" id="JACXJA010000013">
    <property type="protein sequence ID" value="MBD2862537.1"/>
    <property type="molecule type" value="Genomic_DNA"/>
</dbReference>
<dbReference type="InterPro" id="IPR017853">
    <property type="entry name" value="GH"/>
</dbReference>
<evidence type="ECO:0000313" key="2">
    <source>
        <dbReference type="EMBL" id="MBD2862537.1"/>
    </source>
</evidence>
<keyword evidence="3" id="KW-1185">Reference proteome</keyword>
<dbReference type="Pfam" id="PF14871">
    <property type="entry name" value="GHL6"/>
    <property type="match status" value="1"/>
</dbReference>
<sequence>MSLYRTTLRRGLLDFHIGEAVPEIAFDVPRYMREMAEAGMQTLTFMTKDAFGTSYYDTRIGKKNAKLAGKDLLEEAVTEAHRNGIRLIAYYNVGLNSYVAGANPDYRQRDKDGAPVTNAFGFYDLLCLNSPYRDYVAAQLSEIAERYTVDGFFFDITYVWPSSCHCDYCRKWYVEKYGQTPPVSPPPGSADLRRWQQFQRDIRADFLRFITGRLKKLNPDLEIGWNHAGDLAFAHMEPDERADYLTSEFHPPIYLYGSLLAKWKRTKGKPFELMMPSEMGSWGEWTLAPAATLRAAAAITVSGGGSISFGHVPLPSGALKGALPSPVVEAIKEANDFIREREEWLIGASSVPDVAVLHGVHNRRMFEATSLPNHADDALNGINRMLIEGNVHFDVLSERDLVKQLGGYAVLAMPDQAYVSPEVEEAVREFVRGGGLLIATHRTSLYTEEGVRKANFGLSDVFGVDFDDTSRYSVNYMADFDKGVFASVPDMPVLVKGTNTPVLRVRPSAEARVLSVYMEPAMETKTHRHVYHQHAHPAIRTDDPAITLYPYGKGACLYLSAPLEASYWKTGSPWLRRIYMDGYKLLRPKPLIEVDAPIGVEVNLMRQASRWIVHLVQVREEKAAGSKTFMEEIWPLHNIKVRIWAKPARLYLAPQLEPLPFDEEGDGIVFTIPVLELHAMAVLEDVQG</sequence>
<dbReference type="InterPro" id="IPR052177">
    <property type="entry name" value="Divisome_Glycosyl_Hydrolase"/>
</dbReference>
<dbReference type="AlphaFoldDB" id="A0A927C9L4"/>
<dbReference type="CDD" id="cd03143">
    <property type="entry name" value="A4_beta-galactosidase_middle_domain"/>
    <property type="match status" value="1"/>
</dbReference>
<dbReference type="InterPro" id="IPR028212">
    <property type="entry name" value="GHL6"/>
</dbReference>
<dbReference type="PANTHER" id="PTHR43405:SF1">
    <property type="entry name" value="GLYCOSYL HYDROLASE DIGH"/>
    <property type="match status" value="1"/>
</dbReference>
<protein>
    <submittedName>
        <fullName evidence="2">Beta-galactosidase trimerization domain-containing protein</fullName>
    </submittedName>
</protein>
<name>A0A927C9L4_9BACL</name>
<dbReference type="InterPro" id="IPR029062">
    <property type="entry name" value="Class_I_gatase-like"/>
</dbReference>
<dbReference type="GO" id="GO:0005975">
    <property type="term" value="P:carbohydrate metabolic process"/>
    <property type="evidence" value="ECO:0007669"/>
    <property type="project" value="InterPro"/>
</dbReference>
<feature type="domain" description="Beta-galactosidase trimerisation" evidence="1">
    <location>
        <begin position="353"/>
        <end position="450"/>
    </location>
</feature>
<accession>A0A927C9L4</accession>